<name>A0ABY7WV44_9LACO</name>
<proteinExistence type="inferred from homology"/>
<evidence type="ECO:0000256" key="1">
    <source>
        <dbReference type="ARBA" id="ARBA00006479"/>
    </source>
</evidence>
<dbReference type="InterPro" id="IPR000600">
    <property type="entry name" value="ROK"/>
</dbReference>
<dbReference type="Proteomes" id="UP001220377">
    <property type="component" value="Chromosome"/>
</dbReference>
<dbReference type="PANTHER" id="PTHR18964:SF170">
    <property type="entry name" value="SUGAR KINASE"/>
    <property type="match status" value="1"/>
</dbReference>
<comment type="similarity">
    <text evidence="1">Belongs to the ROK (NagC/XylR) family.</text>
</comment>
<dbReference type="InterPro" id="IPR043129">
    <property type="entry name" value="ATPase_NBD"/>
</dbReference>
<evidence type="ECO:0000313" key="2">
    <source>
        <dbReference type="EMBL" id="WDF82929.1"/>
    </source>
</evidence>
<dbReference type="Pfam" id="PF00480">
    <property type="entry name" value="ROK"/>
    <property type="match status" value="1"/>
</dbReference>
<dbReference type="RefSeq" id="WP_274260714.1">
    <property type="nucleotide sequence ID" value="NZ_CP117884.1"/>
</dbReference>
<organism evidence="2 3">
    <name type="scientific">Lacticaseibacillus pabuli</name>
    <dbReference type="NCBI Taxonomy" id="3025672"/>
    <lineage>
        <taxon>Bacteria</taxon>
        <taxon>Bacillati</taxon>
        <taxon>Bacillota</taxon>
        <taxon>Bacilli</taxon>
        <taxon>Lactobacillales</taxon>
        <taxon>Lactobacillaceae</taxon>
        <taxon>Lacticaseibacillus</taxon>
    </lineage>
</organism>
<gene>
    <name evidence="2" type="ORF">PQ472_01415</name>
</gene>
<sequence>MTYYVGFDIGGTTTKYGLLDETGKIIEHQKYDTFKDAEHNVQRIVEIVQDYQKKQKIAAVGVDCPGIVDQNGFMITAGAIEGLYDFPLGQTLRDALKLPVKVENDANAAAIAERWLGNARDIDNYVCLVLGTGIGGGIVINGAVYRGYHGLAGEIGWEITHDLDFQDNFESGSLNFSASVVTGLVRRYNLSLREYDPSLPEEQDAATIIGLAHDDDFIARPIYQQFLSDVTVMLMNLIGTFDPGRILIGGGISANDTFMADLQKTFDEYIRRHHGLNESAKHFHYDIQPAGLRNNAGLLGAVYPLTLA</sequence>
<accession>A0ABY7WV44</accession>
<dbReference type="Gene3D" id="3.30.420.40">
    <property type="match status" value="2"/>
</dbReference>
<dbReference type="SUPFAM" id="SSF53067">
    <property type="entry name" value="Actin-like ATPase domain"/>
    <property type="match status" value="1"/>
</dbReference>
<reference evidence="2 3" key="1">
    <citation type="submission" date="2023-02" db="EMBL/GenBank/DDBJ databases">
        <title>Genome sequence of Lacticaseibacillus sp. KACC 23028.</title>
        <authorList>
            <person name="Kim S."/>
            <person name="Heo J."/>
            <person name="Kwon S.-W."/>
        </authorList>
    </citation>
    <scope>NUCLEOTIDE SEQUENCE [LARGE SCALE GENOMIC DNA]</scope>
    <source>
        <strain evidence="2 3">KACC 23028</strain>
    </source>
</reference>
<evidence type="ECO:0000313" key="3">
    <source>
        <dbReference type="Proteomes" id="UP001220377"/>
    </source>
</evidence>
<protein>
    <submittedName>
        <fullName evidence="2">ROK family protein</fullName>
    </submittedName>
</protein>
<keyword evidence="3" id="KW-1185">Reference proteome</keyword>
<dbReference type="PANTHER" id="PTHR18964">
    <property type="entry name" value="ROK (REPRESSOR, ORF, KINASE) FAMILY"/>
    <property type="match status" value="1"/>
</dbReference>
<dbReference type="EMBL" id="CP117884">
    <property type="protein sequence ID" value="WDF82929.1"/>
    <property type="molecule type" value="Genomic_DNA"/>
</dbReference>